<evidence type="ECO:0000313" key="3">
    <source>
        <dbReference type="Proteomes" id="UP001300692"/>
    </source>
</evidence>
<dbReference type="EMBL" id="JAOYOD010000001">
    <property type="protein sequence ID" value="MCV9386218.1"/>
    <property type="molecule type" value="Genomic_DNA"/>
</dbReference>
<dbReference type="PROSITE" id="PS51257">
    <property type="entry name" value="PROKAR_LIPOPROTEIN"/>
    <property type="match status" value="1"/>
</dbReference>
<proteinExistence type="predicted"/>
<sequence>MKRLIAWVLIPLVMLSACSEEGDGDLQGAEPVLPPTSSMAPEFGSFSSSSESGRQAAVISNWGYAAVNVAVYSSILYQHLVVPVTAFKATVGTQAQFDVESGLWIWERSFNVPNKGEYQVKLTASVDGTDVSWIGYISLGSTIEEFVWFDGASQLDGSAGSWTLYESPENPSAWLSSEWSRIDDSEQANVTFTVEKEGDNLGSSVSYSVDLNADLDRSVMITDVSASNEIYVDWNHEAGYGQVKSHAYFQDELYHCWDAQLMDATCE</sequence>
<accession>A0ABT3CSI9</accession>
<keyword evidence="1" id="KW-0732">Signal</keyword>
<evidence type="ECO:0000313" key="2">
    <source>
        <dbReference type="EMBL" id="MCV9386218.1"/>
    </source>
</evidence>
<dbReference type="Proteomes" id="UP001300692">
    <property type="component" value="Unassembled WGS sequence"/>
</dbReference>
<keyword evidence="3" id="KW-1185">Reference proteome</keyword>
<feature type="chain" id="PRO_5046742464" description="Lipoprotein" evidence="1">
    <location>
        <begin position="20"/>
        <end position="267"/>
    </location>
</feature>
<dbReference type="RefSeq" id="WP_264137003.1">
    <property type="nucleotide sequence ID" value="NZ_JAOYOD010000001.1"/>
</dbReference>
<name>A0ABT3CSI9_9BACT</name>
<evidence type="ECO:0000256" key="1">
    <source>
        <dbReference type="SAM" id="SignalP"/>
    </source>
</evidence>
<reference evidence="2 3" key="1">
    <citation type="submission" date="2022-10" db="EMBL/GenBank/DDBJ databases">
        <title>Comparative genomics and taxonomic characterization of three novel marine species of genus Reichenbachiella exhibiting antioxidant and polysaccharide degradation activities.</title>
        <authorList>
            <person name="Muhammad N."/>
            <person name="Lee Y.-J."/>
            <person name="Ko J."/>
            <person name="Kim S.-G."/>
        </authorList>
    </citation>
    <scope>NUCLEOTIDE SEQUENCE [LARGE SCALE GENOMIC DNA]</scope>
    <source>
        <strain evidence="2 3">ABR2-5</strain>
    </source>
</reference>
<organism evidence="2 3">
    <name type="scientific">Reichenbachiella ulvae</name>
    <dbReference type="NCBI Taxonomy" id="2980104"/>
    <lineage>
        <taxon>Bacteria</taxon>
        <taxon>Pseudomonadati</taxon>
        <taxon>Bacteroidota</taxon>
        <taxon>Cytophagia</taxon>
        <taxon>Cytophagales</taxon>
        <taxon>Reichenbachiellaceae</taxon>
        <taxon>Reichenbachiella</taxon>
    </lineage>
</organism>
<protein>
    <recommendedName>
        <fullName evidence="4">Lipoprotein</fullName>
    </recommendedName>
</protein>
<comment type="caution">
    <text evidence="2">The sequence shown here is derived from an EMBL/GenBank/DDBJ whole genome shotgun (WGS) entry which is preliminary data.</text>
</comment>
<gene>
    <name evidence="2" type="ORF">N7U62_06055</name>
</gene>
<feature type="signal peptide" evidence="1">
    <location>
        <begin position="1"/>
        <end position="19"/>
    </location>
</feature>
<evidence type="ECO:0008006" key="4">
    <source>
        <dbReference type="Google" id="ProtNLM"/>
    </source>
</evidence>